<dbReference type="Gene3D" id="2.30.31.70">
    <property type="match status" value="1"/>
</dbReference>
<sequence length="46" mass="5185">DSEYTSMKKGITLSLEELIALRDILNESDLETILAESIEEKQASKE</sequence>
<evidence type="ECO:0000313" key="1">
    <source>
        <dbReference type="EMBL" id="ETJ43810.1"/>
    </source>
</evidence>
<organism evidence="1">
    <name type="scientific">human gut metagenome</name>
    <dbReference type="NCBI Taxonomy" id="408170"/>
    <lineage>
        <taxon>unclassified sequences</taxon>
        <taxon>metagenomes</taxon>
        <taxon>organismal metagenomes</taxon>
    </lineage>
</organism>
<dbReference type="EMBL" id="AZMM01002163">
    <property type="protein sequence ID" value="ETJ43810.1"/>
    <property type="molecule type" value="Genomic_DNA"/>
</dbReference>
<gene>
    <name evidence="1" type="ORF">Q604_UNBC02163G0001</name>
</gene>
<proteinExistence type="predicted"/>
<accession>W1YQ19</accession>
<feature type="non-terminal residue" evidence="1">
    <location>
        <position position="1"/>
    </location>
</feature>
<protein>
    <submittedName>
        <fullName evidence="1">Uncharacterized protein</fullName>
    </submittedName>
</protein>
<dbReference type="AlphaFoldDB" id="W1YQ19"/>
<reference evidence="1" key="1">
    <citation type="submission" date="2013-12" db="EMBL/GenBank/DDBJ databases">
        <title>A Varibaculum cambriense genome reconstructed from a premature infant gut community with otherwise low bacterial novelty that shifts toward anaerobic metabolism during the third week of life.</title>
        <authorList>
            <person name="Brown C.T."/>
            <person name="Sharon I."/>
            <person name="Thomas B.C."/>
            <person name="Castelle C.J."/>
            <person name="Morowitz M.J."/>
            <person name="Banfield J.F."/>
        </authorList>
    </citation>
    <scope>NUCLEOTIDE SEQUENCE</scope>
</reference>
<name>W1YQ19_9ZZZZ</name>
<comment type="caution">
    <text evidence="1">The sequence shown here is derived from an EMBL/GenBank/DDBJ whole genome shotgun (WGS) entry which is preliminary data.</text>
</comment>